<reference evidence="4 5" key="1">
    <citation type="journal article" date="2014" name="Genome Announc.">
        <title>Draft Genome Sequence of Cytophaga fermentans JCM 21142T, a Facultative Anaerobe Isolated from Marine Mud.</title>
        <authorList>
            <person name="Starns D."/>
            <person name="Oshima K."/>
            <person name="Suda W."/>
            <person name="Iino T."/>
            <person name="Yuki M."/>
            <person name="Inoue J."/>
            <person name="Kitamura K."/>
            <person name="Iida T."/>
            <person name="Darby A."/>
            <person name="Hattori M."/>
            <person name="Ohkuma M."/>
        </authorList>
    </citation>
    <scope>NUCLEOTIDE SEQUENCE [LARGE SCALE GENOMIC DNA]</scope>
    <source>
        <strain evidence="4 5">JCM 21142</strain>
    </source>
</reference>
<evidence type="ECO:0000313" key="4">
    <source>
        <dbReference type="EMBL" id="GAF05473.1"/>
    </source>
</evidence>
<evidence type="ECO:0000259" key="3">
    <source>
        <dbReference type="SMART" id="SM00854"/>
    </source>
</evidence>
<keyword evidence="5" id="KW-1185">Reference proteome</keyword>
<accession>W7YDA1</accession>
<dbReference type="InterPro" id="IPR029052">
    <property type="entry name" value="Metallo-depent_PP-like"/>
</dbReference>
<dbReference type="RefSeq" id="WP_027471048.1">
    <property type="nucleotide sequence ID" value="NZ_BAMD01000089.1"/>
</dbReference>
<dbReference type="STRING" id="869213.GCA_000517085_01161"/>
<dbReference type="EMBL" id="BAMD01000089">
    <property type="protein sequence ID" value="GAF05473.1"/>
    <property type="molecule type" value="Genomic_DNA"/>
</dbReference>
<sequence length="307" mass="34370">MVKAKFLGIGILGAVFIACSCVADKSSTTITFVGDLLLDRGVRKRIERVGVDCLFKPCIDSIFSNSDFVVANLECPVTKIHQPIYKKYIFRGEPEWLKKIKEHGITHLNMANNHAMDQGRRGIVDTKRSIIANGMVAVGAGENASSACKPVMICENPRKVYLISSLLVPSENWTYMQDKPCVCEASISEIAQEIINLKTKEKTALVLVQLHWGAENTLKPIVSQKQQAYQLINAGADMIIGHHSHTIQTIEYYDNKPIFYSIGNFIFDANKAKNKNGILVQIKVTKNEFCVDYKRFEIEKCSPEIVK</sequence>
<dbReference type="SMART" id="SM00854">
    <property type="entry name" value="PGA_cap"/>
    <property type="match status" value="1"/>
</dbReference>
<feature type="signal peptide" evidence="2">
    <location>
        <begin position="1"/>
        <end position="23"/>
    </location>
</feature>
<protein>
    <submittedName>
        <fullName evidence="4">Bacterial capsule synthesis protein PGA_cap</fullName>
    </submittedName>
</protein>
<evidence type="ECO:0000256" key="2">
    <source>
        <dbReference type="SAM" id="SignalP"/>
    </source>
</evidence>
<organism evidence="4 5">
    <name type="scientific">Saccharicrinis fermentans DSM 9555 = JCM 21142</name>
    <dbReference type="NCBI Taxonomy" id="869213"/>
    <lineage>
        <taxon>Bacteria</taxon>
        <taxon>Pseudomonadati</taxon>
        <taxon>Bacteroidota</taxon>
        <taxon>Bacteroidia</taxon>
        <taxon>Marinilabiliales</taxon>
        <taxon>Marinilabiliaceae</taxon>
        <taxon>Saccharicrinis</taxon>
    </lineage>
</organism>
<dbReference type="PROSITE" id="PS51257">
    <property type="entry name" value="PROKAR_LIPOPROTEIN"/>
    <property type="match status" value="1"/>
</dbReference>
<evidence type="ECO:0000313" key="5">
    <source>
        <dbReference type="Proteomes" id="UP000019402"/>
    </source>
</evidence>
<dbReference type="Gene3D" id="3.60.21.10">
    <property type="match status" value="1"/>
</dbReference>
<dbReference type="PANTHER" id="PTHR33393">
    <property type="entry name" value="POLYGLUTAMINE SYNTHESIS ACCESSORY PROTEIN RV0574C-RELATED"/>
    <property type="match status" value="1"/>
</dbReference>
<feature type="domain" description="Capsule synthesis protein CapA" evidence="3">
    <location>
        <begin position="29"/>
        <end position="269"/>
    </location>
</feature>
<dbReference type="Proteomes" id="UP000019402">
    <property type="component" value="Unassembled WGS sequence"/>
</dbReference>
<feature type="chain" id="PRO_5004907263" evidence="2">
    <location>
        <begin position="24"/>
        <end position="307"/>
    </location>
</feature>
<dbReference type="SUPFAM" id="SSF56300">
    <property type="entry name" value="Metallo-dependent phosphatases"/>
    <property type="match status" value="1"/>
</dbReference>
<dbReference type="PANTHER" id="PTHR33393:SF12">
    <property type="entry name" value="CAPSULE BIOSYNTHESIS PROTEIN CAPA"/>
    <property type="match status" value="1"/>
</dbReference>
<dbReference type="Pfam" id="PF09587">
    <property type="entry name" value="PGA_cap"/>
    <property type="match status" value="1"/>
</dbReference>
<dbReference type="InterPro" id="IPR019079">
    <property type="entry name" value="Capsule_synth_CapA"/>
</dbReference>
<evidence type="ECO:0000256" key="1">
    <source>
        <dbReference type="ARBA" id="ARBA00005662"/>
    </source>
</evidence>
<dbReference type="eggNOG" id="COG2843">
    <property type="taxonomic scope" value="Bacteria"/>
</dbReference>
<proteinExistence type="inferred from homology"/>
<dbReference type="InterPro" id="IPR052169">
    <property type="entry name" value="CW_Biosynth-Accessory"/>
</dbReference>
<dbReference type="AlphaFoldDB" id="W7YDA1"/>
<gene>
    <name evidence="4" type="ORF">JCM21142_104208</name>
</gene>
<dbReference type="OrthoDB" id="9810906at2"/>
<name>W7YDA1_9BACT</name>
<keyword evidence="2" id="KW-0732">Signal</keyword>
<comment type="similarity">
    <text evidence="1">Belongs to the CapA family.</text>
</comment>
<dbReference type="CDD" id="cd07381">
    <property type="entry name" value="MPP_CapA"/>
    <property type="match status" value="1"/>
</dbReference>
<comment type="caution">
    <text evidence="4">The sequence shown here is derived from an EMBL/GenBank/DDBJ whole genome shotgun (WGS) entry which is preliminary data.</text>
</comment>